<dbReference type="EMBL" id="VSSQ01138285">
    <property type="protein sequence ID" value="MPN61542.1"/>
    <property type="molecule type" value="Genomic_DNA"/>
</dbReference>
<name>A0A645JEC9_9ZZZZ</name>
<dbReference type="AlphaFoldDB" id="A0A645JEC9"/>
<comment type="caution">
    <text evidence="1">The sequence shown here is derived from an EMBL/GenBank/DDBJ whole genome shotgun (WGS) entry which is preliminary data.</text>
</comment>
<reference evidence="1" key="1">
    <citation type="submission" date="2019-08" db="EMBL/GenBank/DDBJ databases">
        <authorList>
            <person name="Kucharzyk K."/>
            <person name="Murdoch R.W."/>
            <person name="Higgins S."/>
            <person name="Loffler F."/>
        </authorList>
    </citation>
    <scope>NUCLEOTIDE SEQUENCE</scope>
</reference>
<proteinExistence type="predicted"/>
<sequence length="97" mass="10551">MINRAMGQTGISSVFCGIRMCTRFRGTEIIACGDDHGIHSVHNSLVVRGCTKRFNFGNRHGPLEFGGKLLVGNSAVVIQFVNFAGNFGPNNAVWRVI</sequence>
<evidence type="ECO:0000313" key="1">
    <source>
        <dbReference type="EMBL" id="MPN61542.1"/>
    </source>
</evidence>
<gene>
    <name evidence="1" type="ORF">SDC9_209280</name>
</gene>
<protein>
    <submittedName>
        <fullName evidence="1">Uncharacterized protein</fullName>
    </submittedName>
</protein>
<organism evidence="1">
    <name type="scientific">bioreactor metagenome</name>
    <dbReference type="NCBI Taxonomy" id="1076179"/>
    <lineage>
        <taxon>unclassified sequences</taxon>
        <taxon>metagenomes</taxon>
        <taxon>ecological metagenomes</taxon>
    </lineage>
</organism>
<accession>A0A645JEC9</accession>